<reference evidence="3 4" key="1">
    <citation type="submission" date="2014-09" db="EMBL/GenBank/DDBJ databases">
        <authorList>
            <person name="Chan K.-G."/>
        </authorList>
    </citation>
    <scope>NUCLEOTIDE SEQUENCE [LARGE SCALE GENOMIC DNA]</scope>
    <source>
        <strain evidence="3 4">ND04</strain>
    </source>
</reference>
<proteinExistence type="predicted"/>
<feature type="chain" id="PRO_5045117646" description="Fimbrial-type adhesion domain-containing protein" evidence="1">
    <location>
        <begin position="27"/>
        <end position="179"/>
    </location>
</feature>
<dbReference type="InterPro" id="IPR036937">
    <property type="entry name" value="Adhesion_dom_fimbrial_sf"/>
</dbReference>
<organism evidence="3 4">
    <name type="scientific">Pantoea rwandensis</name>
    <dbReference type="NCBI Taxonomy" id="1076550"/>
    <lineage>
        <taxon>Bacteria</taxon>
        <taxon>Pseudomonadati</taxon>
        <taxon>Pseudomonadota</taxon>
        <taxon>Gammaproteobacteria</taxon>
        <taxon>Enterobacterales</taxon>
        <taxon>Erwiniaceae</taxon>
        <taxon>Pantoea</taxon>
    </lineage>
</organism>
<feature type="signal peptide" evidence="1">
    <location>
        <begin position="1"/>
        <end position="26"/>
    </location>
</feature>
<dbReference type="InterPro" id="IPR000259">
    <property type="entry name" value="Adhesion_dom_fimbrial"/>
</dbReference>
<dbReference type="EMBL" id="CP009454">
    <property type="protein sequence ID" value="AIR84999.1"/>
    <property type="molecule type" value="Genomic_DNA"/>
</dbReference>
<dbReference type="RefSeq" id="WP_038644790.1">
    <property type="nucleotide sequence ID" value="NZ_CP009454.1"/>
</dbReference>
<dbReference type="PROSITE" id="PS51257">
    <property type="entry name" value="PROKAR_LIPOPROTEIN"/>
    <property type="match status" value="1"/>
</dbReference>
<evidence type="ECO:0000256" key="1">
    <source>
        <dbReference type="SAM" id="SignalP"/>
    </source>
</evidence>
<dbReference type="InterPro" id="IPR008966">
    <property type="entry name" value="Adhesion_dom_sf"/>
</dbReference>
<keyword evidence="4" id="KW-1185">Reference proteome</keyword>
<keyword evidence="1" id="KW-0732">Signal</keyword>
<evidence type="ECO:0000313" key="4">
    <source>
        <dbReference type="Proteomes" id="UP000029495"/>
    </source>
</evidence>
<accession>A0ABM5RGD0</accession>
<feature type="domain" description="Fimbrial-type adhesion" evidence="2">
    <location>
        <begin position="32"/>
        <end position="178"/>
    </location>
</feature>
<dbReference type="PANTHER" id="PTHR33420:SF9">
    <property type="entry name" value="MINOR FIMBRIAL SUBUNIT"/>
    <property type="match status" value="1"/>
</dbReference>
<dbReference type="PANTHER" id="PTHR33420">
    <property type="entry name" value="FIMBRIAL SUBUNIT ELFA-RELATED"/>
    <property type="match status" value="1"/>
</dbReference>
<dbReference type="SUPFAM" id="SSF49401">
    <property type="entry name" value="Bacterial adhesins"/>
    <property type="match status" value="1"/>
</dbReference>
<name>A0ABM5RGD0_9GAMM</name>
<dbReference type="InterPro" id="IPR050263">
    <property type="entry name" value="Bact_Fimbrial_Adh_Pro"/>
</dbReference>
<sequence length="179" mass="19462">MKRIITLLSILFTLSCGMLTSSAVKAAENLIMRGSLVDAPCFIRPGDDLIKLDFEEVIDKFLYRYTRTPSRPLLIHLEDCDVSVFKEVEVTFQGTENSSLPGLLRLDAGSTARGVAIGIEGLDGSAVKINKPAPAKALQAGNMVLAFQAYVQGEPDAILNRRIGHGQFTATATFILDYL</sequence>
<dbReference type="Pfam" id="PF00419">
    <property type="entry name" value="Fimbrial"/>
    <property type="match status" value="1"/>
</dbReference>
<evidence type="ECO:0000259" key="2">
    <source>
        <dbReference type="Pfam" id="PF00419"/>
    </source>
</evidence>
<dbReference type="Proteomes" id="UP000029495">
    <property type="component" value="Chromosome"/>
</dbReference>
<gene>
    <name evidence="3" type="ORF">LH22_05780</name>
</gene>
<evidence type="ECO:0000313" key="3">
    <source>
        <dbReference type="EMBL" id="AIR84999.1"/>
    </source>
</evidence>
<dbReference type="Gene3D" id="2.60.40.1090">
    <property type="entry name" value="Fimbrial-type adhesion domain"/>
    <property type="match status" value="1"/>
</dbReference>
<protein>
    <recommendedName>
        <fullName evidence="2">Fimbrial-type adhesion domain-containing protein</fullName>
    </recommendedName>
</protein>